<evidence type="ECO:0000313" key="2">
    <source>
        <dbReference type="Proteomes" id="UP001232992"/>
    </source>
</evidence>
<dbReference type="RefSeq" id="WP_283759916.1">
    <property type="nucleotide sequence ID" value="NZ_JAQOSQ010000030.1"/>
</dbReference>
<accession>A0ABT7C3J0</accession>
<dbReference type="EMBL" id="JAQOSQ010000030">
    <property type="protein sequence ID" value="MDJ1185271.1"/>
    <property type="molecule type" value="Genomic_DNA"/>
</dbReference>
<name>A0ABT7C3J0_9CYAN</name>
<keyword evidence="2" id="KW-1185">Reference proteome</keyword>
<evidence type="ECO:0008006" key="3">
    <source>
        <dbReference type="Google" id="ProtNLM"/>
    </source>
</evidence>
<dbReference type="Proteomes" id="UP001232992">
    <property type="component" value="Unassembled WGS sequence"/>
</dbReference>
<sequence length="186" mass="21325">MYVLSACLGSAAERSNKLNYSSNIFKSLTQKLELGAKRARDYHKKWDSIYWKNANAASKRRVKSALREIAWDVADAVRDSMNLFNQFCDEQAGLRSKMVWQIPKIRTSLFLANDDLWATYSSQIKCRQLKLFDIVRFEVTLPEKKTVSKAAREEPRRSPFVQLELPLFGDKIVRFRGKIGAIASAA</sequence>
<protein>
    <recommendedName>
        <fullName evidence="3">Transposase</fullName>
    </recommendedName>
</protein>
<comment type="caution">
    <text evidence="1">The sequence shown here is derived from an EMBL/GenBank/DDBJ whole genome shotgun (WGS) entry which is preliminary data.</text>
</comment>
<proteinExistence type="predicted"/>
<evidence type="ECO:0000313" key="1">
    <source>
        <dbReference type="EMBL" id="MDJ1185271.1"/>
    </source>
</evidence>
<organism evidence="1 2">
    <name type="scientific">Roseofilum casamattae BLCC-M143</name>
    <dbReference type="NCBI Taxonomy" id="3022442"/>
    <lineage>
        <taxon>Bacteria</taxon>
        <taxon>Bacillati</taxon>
        <taxon>Cyanobacteriota</taxon>
        <taxon>Cyanophyceae</taxon>
        <taxon>Desertifilales</taxon>
        <taxon>Desertifilaceae</taxon>
        <taxon>Roseofilum</taxon>
        <taxon>Roseofilum casamattae</taxon>
    </lineage>
</organism>
<gene>
    <name evidence="1" type="ORF">PMH09_18950</name>
</gene>
<reference evidence="1 2" key="1">
    <citation type="submission" date="2023-01" db="EMBL/GenBank/DDBJ databases">
        <title>Novel diversity within Roseofilum (Cyanobacteria; Desertifilaceae) from marine benthic mats with descriptions of four novel species.</title>
        <authorList>
            <person name="Wang Y."/>
            <person name="Berthold D.E."/>
            <person name="Hu J."/>
            <person name="Lefler F.W."/>
            <person name="Laughinghouse H.D. IV."/>
        </authorList>
    </citation>
    <scope>NUCLEOTIDE SEQUENCE [LARGE SCALE GENOMIC DNA]</scope>
    <source>
        <strain evidence="1 2">BLCC-M143</strain>
    </source>
</reference>